<keyword evidence="5 6" id="KW-0472">Membrane</keyword>
<dbReference type="InterPro" id="IPR020846">
    <property type="entry name" value="MFS_dom"/>
</dbReference>
<evidence type="ECO:0000256" key="1">
    <source>
        <dbReference type="ARBA" id="ARBA00004651"/>
    </source>
</evidence>
<comment type="caution">
    <text evidence="8">The sequence shown here is derived from an EMBL/GenBank/DDBJ whole genome shotgun (WGS) entry which is preliminary data.</text>
</comment>
<gene>
    <name evidence="8" type="ORF">FDY93_01355</name>
</gene>
<feature type="domain" description="Major facilitator superfamily (MFS) profile" evidence="7">
    <location>
        <begin position="22"/>
        <end position="402"/>
    </location>
</feature>
<accession>A0ABY2UM07</accession>
<feature type="transmembrane region" description="Helical" evidence="6">
    <location>
        <begin position="221"/>
        <end position="243"/>
    </location>
</feature>
<keyword evidence="9" id="KW-1185">Reference proteome</keyword>
<keyword evidence="3 6" id="KW-0812">Transmembrane</keyword>
<comment type="subcellular location">
    <subcellularLocation>
        <location evidence="1">Cell membrane</location>
        <topology evidence="1">Multi-pass membrane protein</topology>
    </subcellularLocation>
</comment>
<evidence type="ECO:0000256" key="3">
    <source>
        <dbReference type="ARBA" id="ARBA00022692"/>
    </source>
</evidence>
<evidence type="ECO:0000256" key="2">
    <source>
        <dbReference type="ARBA" id="ARBA00022475"/>
    </source>
</evidence>
<name>A0ABY2UM07_9GAMM</name>
<dbReference type="InterPro" id="IPR036259">
    <property type="entry name" value="MFS_trans_sf"/>
</dbReference>
<dbReference type="RefSeq" id="WP_138233959.1">
    <property type="nucleotide sequence ID" value="NZ_CP185860.1"/>
</dbReference>
<keyword evidence="2" id="KW-1003">Cell membrane</keyword>
<feature type="transmembrane region" description="Helical" evidence="6">
    <location>
        <begin position="88"/>
        <end position="108"/>
    </location>
</feature>
<sequence>MPPSPSPSARAESPAIRPVEGLAKSATGAVLLLAMALPMLILYATGSLGAYVSADLGVAAESLGYLVLASFGLAALLSLFAGSIVDRLGLRISFALHFCAVALSFLLISRANSLPLLAASVAICGLSQATANPVTNQLIALRIPPAKRAGMVGLKQSGVQLAALFAGLVLPVIAAGWGWRTAFLSLVPAALLGALAAAALAPPRVARRARLSLAPPNRPLVLLMLAQGCIGAVLSAYVTAVPAFGISLGLGPREAAQLVTLFGVTGMLSRIALTPIAARFDNQALCLLVLVAVAIAAVCVTASAAADHLWFLYTGVAGIGLSIVASNAIAMGMLVKGPEFGPVTQASGMVSAAFFSGLACGSLLFGQLAASTGGYRSGWIGLLAVLMLSGMLCGLLADYLRRNLSEEAPQQ</sequence>
<organism evidence="8 9">
    <name type="scientific">Microbulbifer harenosus</name>
    <dbReference type="NCBI Taxonomy" id="2576840"/>
    <lineage>
        <taxon>Bacteria</taxon>
        <taxon>Pseudomonadati</taxon>
        <taxon>Pseudomonadota</taxon>
        <taxon>Gammaproteobacteria</taxon>
        <taxon>Cellvibrionales</taxon>
        <taxon>Microbulbiferaceae</taxon>
        <taxon>Microbulbifer</taxon>
    </lineage>
</organism>
<evidence type="ECO:0000259" key="7">
    <source>
        <dbReference type="PROSITE" id="PS50850"/>
    </source>
</evidence>
<dbReference type="Gene3D" id="1.20.1250.20">
    <property type="entry name" value="MFS general substrate transporter like domains"/>
    <property type="match status" value="2"/>
</dbReference>
<dbReference type="Pfam" id="PF07690">
    <property type="entry name" value="MFS_1"/>
    <property type="match status" value="1"/>
</dbReference>
<proteinExistence type="predicted"/>
<feature type="transmembrane region" description="Helical" evidence="6">
    <location>
        <begin position="310"/>
        <end position="334"/>
    </location>
</feature>
<dbReference type="PANTHER" id="PTHR43124:SF3">
    <property type="entry name" value="CHLORAMPHENICOL EFFLUX PUMP RV0191"/>
    <property type="match status" value="1"/>
</dbReference>
<reference evidence="8 9" key="1">
    <citation type="submission" date="2019-05" db="EMBL/GenBank/DDBJ databases">
        <title>Microbulbifer harenosus sp. nov., an alginate-degrading bacterium isolated from coastal sand.</title>
        <authorList>
            <person name="Huang H."/>
            <person name="Mo K."/>
            <person name="Bao S."/>
        </authorList>
    </citation>
    <scope>NUCLEOTIDE SEQUENCE [LARGE SCALE GENOMIC DNA]</scope>
    <source>
        <strain evidence="8 9">HB161719</strain>
    </source>
</reference>
<feature type="transmembrane region" description="Helical" evidence="6">
    <location>
        <begin position="183"/>
        <end position="201"/>
    </location>
</feature>
<dbReference type="EMBL" id="VANI01000002">
    <property type="protein sequence ID" value="TLM79551.1"/>
    <property type="molecule type" value="Genomic_DNA"/>
</dbReference>
<feature type="transmembrane region" description="Helical" evidence="6">
    <location>
        <begin position="21"/>
        <end position="43"/>
    </location>
</feature>
<evidence type="ECO:0000256" key="5">
    <source>
        <dbReference type="ARBA" id="ARBA00023136"/>
    </source>
</evidence>
<dbReference type="Proteomes" id="UP000306791">
    <property type="component" value="Unassembled WGS sequence"/>
</dbReference>
<dbReference type="PANTHER" id="PTHR43124">
    <property type="entry name" value="PURINE EFFLUX PUMP PBUE"/>
    <property type="match status" value="1"/>
</dbReference>
<evidence type="ECO:0000313" key="8">
    <source>
        <dbReference type="EMBL" id="TLM79551.1"/>
    </source>
</evidence>
<evidence type="ECO:0000256" key="6">
    <source>
        <dbReference type="SAM" id="Phobius"/>
    </source>
</evidence>
<protein>
    <submittedName>
        <fullName evidence="8">MFS transporter</fullName>
    </submittedName>
</protein>
<dbReference type="PROSITE" id="PS50850">
    <property type="entry name" value="MFS"/>
    <property type="match status" value="1"/>
</dbReference>
<keyword evidence="4 6" id="KW-1133">Transmembrane helix</keyword>
<feature type="transmembrane region" description="Helical" evidence="6">
    <location>
        <begin position="378"/>
        <end position="397"/>
    </location>
</feature>
<feature type="transmembrane region" description="Helical" evidence="6">
    <location>
        <begin position="63"/>
        <end position="81"/>
    </location>
</feature>
<feature type="transmembrane region" description="Helical" evidence="6">
    <location>
        <begin position="346"/>
        <end position="366"/>
    </location>
</feature>
<evidence type="ECO:0000313" key="9">
    <source>
        <dbReference type="Proteomes" id="UP000306791"/>
    </source>
</evidence>
<dbReference type="SUPFAM" id="SSF103473">
    <property type="entry name" value="MFS general substrate transporter"/>
    <property type="match status" value="1"/>
</dbReference>
<dbReference type="InterPro" id="IPR011701">
    <property type="entry name" value="MFS"/>
</dbReference>
<feature type="transmembrane region" description="Helical" evidence="6">
    <location>
        <begin position="255"/>
        <end position="273"/>
    </location>
</feature>
<evidence type="ECO:0000256" key="4">
    <source>
        <dbReference type="ARBA" id="ARBA00022989"/>
    </source>
</evidence>
<feature type="transmembrane region" description="Helical" evidence="6">
    <location>
        <begin position="285"/>
        <end position="304"/>
    </location>
</feature>
<dbReference type="InterPro" id="IPR050189">
    <property type="entry name" value="MFS_Efflux_Transporters"/>
</dbReference>
<feature type="transmembrane region" description="Helical" evidence="6">
    <location>
        <begin position="157"/>
        <end position="177"/>
    </location>
</feature>